<comment type="similarity">
    <text evidence="1">Belongs to the peptidase C1 family.</text>
</comment>
<dbReference type="Proteomes" id="UP000694382">
    <property type="component" value="Chromosome 10"/>
</dbReference>
<dbReference type="GO" id="GO:0006508">
    <property type="term" value="P:proteolysis"/>
    <property type="evidence" value="ECO:0007669"/>
    <property type="project" value="InterPro"/>
</dbReference>
<sequence>MPLCLCLGRLVSLQHLLEQFLSCSSCRVPAGVAGPFPPRAVWSLLLPLPRESCSLWQSSSWLIAPRPSTTTAAVGACRAKPSSTSCTTRGSWGRTATRTGPRYCSTAPAATGGAQQGWHSPHHTSLSPQNGTCKFQPEKAIAFVKDVINITQVRPRGLRFQTARAGPRGAAGVPKVCWAEQLELQPVCSWGERAAGYTAAVLQRLCAPGFSELLGTPLLSCPLCAPGFSELLGTPLLSCSLCARGFSELLGTPLLSCTRFGRWHQGSAGAKTQALGSCLLPWGAPPGWHRVLVLLLQLSTGFLVLQDSRVIHPPCPGCWACPGPSTGQEMMRMMTLDPLLQYDEDGMVEAVGKHNPVSFAFEVTSDFMHYRKGVYSNPRCEHTPDKVNHAVLAVGYGEEDGTPYWIVKNSWGRLWGMQGYFLIERGKNMCGLAACASYPVPQV</sequence>
<dbReference type="InterPro" id="IPR025660">
    <property type="entry name" value="Pept_his_AS"/>
</dbReference>
<dbReference type="SMART" id="SM00645">
    <property type="entry name" value="Pept_C1"/>
    <property type="match status" value="1"/>
</dbReference>
<dbReference type="AlphaFoldDB" id="A0A8U8C9X1"/>
<accession>A0A8U8C9X1</accession>
<evidence type="ECO:0000256" key="2">
    <source>
        <dbReference type="ARBA" id="ARBA00023157"/>
    </source>
</evidence>
<dbReference type="PROSITE" id="PS00640">
    <property type="entry name" value="THIOL_PROTEASE_ASN"/>
    <property type="match status" value="1"/>
</dbReference>
<keyword evidence="4" id="KW-1185">Reference proteome</keyword>
<reference evidence="3" key="2">
    <citation type="submission" date="2025-08" db="UniProtKB">
        <authorList>
            <consortium name="Ensembl"/>
        </authorList>
    </citation>
    <scope>IDENTIFICATION</scope>
</reference>
<organism evidence="3 4">
    <name type="scientific">Geospiza parvula</name>
    <name type="common">Small tree-finch</name>
    <name type="synonym">Camarhynchus parvulus</name>
    <dbReference type="NCBI Taxonomy" id="87175"/>
    <lineage>
        <taxon>Eukaryota</taxon>
        <taxon>Metazoa</taxon>
        <taxon>Chordata</taxon>
        <taxon>Craniata</taxon>
        <taxon>Vertebrata</taxon>
        <taxon>Euteleostomi</taxon>
        <taxon>Archelosauria</taxon>
        <taxon>Archosauria</taxon>
        <taxon>Dinosauria</taxon>
        <taxon>Saurischia</taxon>
        <taxon>Theropoda</taxon>
        <taxon>Coelurosauria</taxon>
        <taxon>Aves</taxon>
        <taxon>Neognathae</taxon>
        <taxon>Neoaves</taxon>
        <taxon>Telluraves</taxon>
        <taxon>Australaves</taxon>
        <taxon>Passeriformes</taxon>
        <taxon>Thraupidae</taxon>
        <taxon>Camarhynchus</taxon>
    </lineage>
</organism>
<evidence type="ECO:0000313" key="4">
    <source>
        <dbReference type="Proteomes" id="UP000694382"/>
    </source>
</evidence>
<dbReference type="InterPro" id="IPR039417">
    <property type="entry name" value="Peptidase_C1A_papain-like"/>
</dbReference>
<evidence type="ECO:0000313" key="3">
    <source>
        <dbReference type="Ensembl" id="ENSCPVP00000025684.1"/>
    </source>
</evidence>
<dbReference type="GO" id="GO:0008234">
    <property type="term" value="F:cysteine-type peptidase activity"/>
    <property type="evidence" value="ECO:0007669"/>
    <property type="project" value="InterPro"/>
</dbReference>
<dbReference type="SUPFAM" id="SSF54001">
    <property type="entry name" value="Cysteine proteinases"/>
    <property type="match status" value="1"/>
</dbReference>
<dbReference type="InterPro" id="IPR000668">
    <property type="entry name" value="Peptidase_C1A_C"/>
</dbReference>
<reference evidence="3" key="1">
    <citation type="submission" date="2020-02" db="EMBL/GenBank/DDBJ databases">
        <authorList>
            <person name="Enbody D E."/>
            <person name="Pettersson E M."/>
        </authorList>
    </citation>
    <scope>NUCLEOTIDE SEQUENCE [LARGE SCALE GENOMIC DNA]</scope>
</reference>
<evidence type="ECO:0000256" key="1">
    <source>
        <dbReference type="ARBA" id="ARBA00008455"/>
    </source>
</evidence>
<keyword evidence="2" id="KW-1015">Disulfide bond</keyword>
<dbReference type="InterPro" id="IPR038765">
    <property type="entry name" value="Papain-like_cys_pep_sf"/>
</dbReference>
<dbReference type="Ensembl" id="ENSCPVT00000027821.1">
    <property type="protein sequence ID" value="ENSCPVP00000025684.1"/>
    <property type="gene ID" value="ENSCPVG00000013320.2"/>
</dbReference>
<gene>
    <name evidence="3" type="primary">CTSH</name>
</gene>
<dbReference type="PANTHER" id="PTHR12411">
    <property type="entry name" value="CYSTEINE PROTEASE FAMILY C1-RELATED"/>
    <property type="match status" value="1"/>
</dbReference>
<dbReference type="InterPro" id="IPR013128">
    <property type="entry name" value="Peptidase_C1A"/>
</dbReference>
<reference evidence="3" key="3">
    <citation type="submission" date="2025-09" db="UniProtKB">
        <authorList>
            <consortium name="Ensembl"/>
        </authorList>
    </citation>
    <scope>IDENTIFICATION</scope>
</reference>
<name>A0A8U8C9X1_GEOPR</name>
<dbReference type="Gene3D" id="3.90.70.10">
    <property type="entry name" value="Cysteine proteinases"/>
    <property type="match status" value="1"/>
</dbReference>
<protein>
    <submittedName>
        <fullName evidence="3">Cathepsin H</fullName>
    </submittedName>
</protein>
<proteinExistence type="inferred from homology"/>
<dbReference type="CDD" id="cd02248">
    <property type="entry name" value="Peptidase_C1A"/>
    <property type="match status" value="1"/>
</dbReference>
<dbReference type="Pfam" id="PF00112">
    <property type="entry name" value="Peptidase_C1"/>
    <property type="match status" value="1"/>
</dbReference>
<dbReference type="InterPro" id="IPR025661">
    <property type="entry name" value="Pept_asp_AS"/>
</dbReference>
<dbReference type="PROSITE" id="PS00639">
    <property type="entry name" value="THIOL_PROTEASE_HIS"/>
    <property type="match status" value="1"/>
</dbReference>